<dbReference type="GO" id="GO:0016020">
    <property type="term" value="C:membrane"/>
    <property type="evidence" value="ECO:0007669"/>
    <property type="project" value="GOC"/>
</dbReference>
<dbReference type="EC" id="2.3.1.50" evidence="5"/>
<dbReference type="EMBL" id="JACGWJ010000029">
    <property type="protein sequence ID" value="KAL0302979.1"/>
    <property type="molecule type" value="Genomic_DNA"/>
</dbReference>
<accession>A0AAW2K9C7</accession>
<dbReference type="InterPro" id="IPR050087">
    <property type="entry name" value="AON_synthase_class-II"/>
</dbReference>
<feature type="domain" description="Aminotransferase class I/classII large" evidence="11">
    <location>
        <begin position="22"/>
        <end position="107"/>
    </location>
</feature>
<comment type="caution">
    <text evidence="12">The sequence shown here is derived from an EMBL/GenBank/DDBJ whole genome shotgun (WGS) entry which is preliminary data.</text>
</comment>
<dbReference type="InterPro" id="IPR015424">
    <property type="entry name" value="PyrdxlP-dep_Trfase"/>
</dbReference>
<comment type="pathway">
    <text evidence="3">Sphingolipid metabolism.</text>
</comment>
<evidence type="ECO:0000256" key="9">
    <source>
        <dbReference type="ARBA" id="ARBA00023098"/>
    </source>
</evidence>
<keyword evidence="9" id="KW-0443">Lipid metabolism</keyword>
<reference evidence="12" key="2">
    <citation type="journal article" date="2024" name="Plant">
        <title>Genomic evolution and insights into agronomic trait innovations of Sesamum species.</title>
        <authorList>
            <person name="Miao H."/>
            <person name="Wang L."/>
            <person name="Qu L."/>
            <person name="Liu H."/>
            <person name="Sun Y."/>
            <person name="Le M."/>
            <person name="Wang Q."/>
            <person name="Wei S."/>
            <person name="Zheng Y."/>
            <person name="Lin W."/>
            <person name="Duan Y."/>
            <person name="Cao H."/>
            <person name="Xiong S."/>
            <person name="Wang X."/>
            <person name="Wei L."/>
            <person name="Li C."/>
            <person name="Ma Q."/>
            <person name="Ju M."/>
            <person name="Zhao R."/>
            <person name="Li G."/>
            <person name="Mu C."/>
            <person name="Tian Q."/>
            <person name="Mei H."/>
            <person name="Zhang T."/>
            <person name="Gao T."/>
            <person name="Zhang H."/>
        </authorList>
    </citation>
    <scope>NUCLEOTIDE SEQUENCE</scope>
    <source>
        <strain evidence="12">G02</strain>
    </source>
</reference>
<evidence type="ECO:0000256" key="1">
    <source>
        <dbReference type="ARBA" id="ARBA00001933"/>
    </source>
</evidence>
<dbReference type="GO" id="GO:0030170">
    <property type="term" value="F:pyridoxal phosphate binding"/>
    <property type="evidence" value="ECO:0007669"/>
    <property type="project" value="InterPro"/>
</dbReference>
<comment type="cofactor">
    <cofactor evidence="1">
        <name>pyridoxal 5'-phosphate</name>
        <dbReference type="ChEBI" id="CHEBI:597326"/>
    </cofactor>
</comment>
<comment type="similarity">
    <text evidence="4">Belongs to the class-II pyridoxal-phosphate-dependent aminotransferase family.</text>
</comment>
<dbReference type="AlphaFoldDB" id="A0AAW2K9C7"/>
<evidence type="ECO:0000256" key="5">
    <source>
        <dbReference type="ARBA" id="ARBA00013220"/>
    </source>
</evidence>
<evidence type="ECO:0000256" key="6">
    <source>
        <dbReference type="ARBA" id="ARBA00022679"/>
    </source>
</evidence>
<evidence type="ECO:0000256" key="2">
    <source>
        <dbReference type="ARBA" id="ARBA00004760"/>
    </source>
</evidence>
<evidence type="ECO:0000256" key="3">
    <source>
        <dbReference type="ARBA" id="ARBA00004991"/>
    </source>
</evidence>
<dbReference type="PANTHER" id="PTHR13693">
    <property type="entry name" value="CLASS II AMINOTRANSFERASE/8-AMINO-7-OXONONANOATE SYNTHASE"/>
    <property type="match status" value="1"/>
</dbReference>
<keyword evidence="10" id="KW-0012">Acyltransferase</keyword>
<dbReference type="GO" id="GO:0005783">
    <property type="term" value="C:endoplasmic reticulum"/>
    <property type="evidence" value="ECO:0007669"/>
    <property type="project" value="TreeGrafter"/>
</dbReference>
<evidence type="ECO:0000313" key="12">
    <source>
        <dbReference type="EMBL" id="KAL0302979.1"/>
    </source>
</evidence>
<protein>
    <recommendedName>
        <fullName evidence="5">serine C-palmitoyltransferase</fullName>
        <ecNumber evidence="5">2.3.1.50</ecNumber>
    </recommendedName>
</protein>
<evidence type="ECO:0000256" key="8">
    <source>
        <dbReference type="ARBA" id="ARBA00022919"/>
    </source>
</evidence>
<evidence type="ECO:0000256" key="10">
    <source>
        <dbReference type="ARBA" id="ARBA00023315"/>
    </source>
</evidence>
<dbReference type="GO" id="GO:0046513">
    <property type="term" value="P:ceramide biosynthetic process"/>
    <property type="evidence" value="ECO:0007669"/>
    <property type="project" value="TreeGrafter"/>
</dbReference>
<dbReference type="Pfam" id="PF00155">
    <property type="entry name" value="Aminotran_1_2"/>
    <property type="match status" value="1"/>
</dbReference>
<keyword evidence="8" id="KW-0746">Sphingolipid metabolism</keyword>
<reference evidence="12" key="1">
    <citation type="submission" date="2020-06" db="EMBL/GenBank/DDBJ databases">
        <authorList>
            <person name="Li T."/>
            <person name="Hu X."/>
            <person name="Zhang T."/>
            <person name="Song X."/>
            <person name="Zhang H."/>
            <person name="Dai N."/>
            <person name="Sheng W."/>
            <person name="Hou X."/>
            <person name="Wei L."/>
        </authorList>
    </citation>
    <scope>NUCLEOTIDE SEQUENCE</scope>
    <source>
        <strain evidence="12">G02</strain>
        <tissue evidence="12">Leaf</tissue>
    </source>
</reference>
<dbReference type="InterPro" id="IPR015421">
    <property type="entry name" value="PyrdxlP-dep_Trfase_major"/>
</dbReference>
<sequence>MKYEPPVLESAAGLHTVVNGKEVLNFPAADYLGLLGHDKLQVKHWEKYGVGSCGPRGFYGTIDVHLDCEARIPKFRGTSDSILYSYGLSTIFSTIPAFCKKGDVIVVRVFLGI</sequence>
<organism evidence="12">
    <name type="scientific">Sesamum radiatum</name>
    <name type="common">Black benniseed</name>
    <dbReference type="NCBI Taxonomy" id="300843"/>
    <lineage>
        <taxon>Eukaryota</taxon>
        <taxon>Viridiplantae</taxon>
        <taxon>Streptophyta</taxon>
        <taxon>Embryophyta</taxon>
        <taxon>Tracheophyta</taxon>
        <taxon>Spermatophyta</taxon>
        <taxon>Magnoliopsida</taxon>
        <taxon>eudicotyledons</taxon>
        <taxon>Gunneridae</taxon>
        <taxon>Pentapetalae</taxon>
        <taxon>asterids</taxon>
        <taxon>lamiids</taxon>
        <taxon>Lamiales</taxon>
        <taxon>Pedaliaceae</taxon>
        <taxon>Sesamum</taxon>
    </lineage>
</organism>
<dbReference type="InterPro" id="IPR004839">
    <property type="entry name" value="Aminotransferase_I/II_large"/>
</dbReference>
<keyword evidence="6" id="KW-0808">Transferase</keyword>
<proteinExistence type="inferred from homology"/>
<dbReference type="GO" id="GO:0046512">
    <property type="term" value="P:sphingosine biosynthetic process"/>
    <property type="evidence" value="ECO:0007669"/>
    <property type="project" value="TreeGrafter"/>
</dbReference>
<dbReference type="GO" id="GO:0004758">
    <property type="term" value="F:serine C-palmitoyltransferase activity"/>
    <property type="evidence" value="ECO:0007669"/>
    <property type="project" value="TreeGrafter"/>
</dbReference>
<dbReference type="Gene3D" id="3.90.1150.10">
    <property type="entry name" value="Aspartate Aminotransferase, domain 1"/>
    <property type="match status" value="1"/>
</dbReference>
<dbReference type="InterPro" id="IPR015422">
    <property type="entry name" value="PyrdxlP-dep_Trfase_small"/>
</dbReference>
<evidence type="ECO:0000256" key="4">
    <source>
        <dbReference type="ARBA" id="ARBA00008392"/>
    </source>
</evidence>
<dbReference type="SUPFAM" id="SSF53383">
    <property type="entry name" value="PLP-dependent transferases"/>
    <property type="match status" value="1"/>
</dbReference>
<name>A0AAW2K9C7_SESRA</name>
<gene>
    <name evidence="12" type="ORF">Sradi_6166000</name>
</gene>
<dbReference type="PANTHER" id="PTHR13693:SF2">
    <property type="entry name" value="SERINE PALMITOYLTRANSFERASE 1"/>
    <property type="match status" value="1"/>
</dbReference>
<evidence type="ECO:0000256" key="7">
    <source>
        <dbReference type="ARBA" id="ARBA00022898"/>
    </source>
</evidence>
<keyword evidence="7" id="KW-0663">Pyridoxal phosphate</keyword>
<dbReference type="Gene3D" id="3.40.640.10">
    <property type="entry name" value="Type I PLP-dependent aspartate aminotransferase-like (Major domain)"/>
    <property type="match status" value="1"/>
</dbReference>
<evidence type="ECO:0000259" key="11">
    <source>
        <dbReference type="Pfam" id="PF00155"/>
    </source>
</evidence>
<comment type="pathway">
    <text evidence="2">Lipid metabolism; sphingolipid metabolism.</text>
</comment>